<feature type="domain" description="IPT/TIG" evidence="3">
    <location>
        <begin position="35"/>
        <end position="107"/>
    </location>
</feature>
<evidence type="ECO:0000256" key="1">
    <source>
        <dbReference type="ARBA" id="ARBA00022737"/>
    </source>
</evidence>
<dbReference type="InterPro" id="IPR013783">
    <property type="entry name" value="Ig-like_fold"/>
</dbReference>
<dbReference type="PANTHER" id="PTHR13833">
    <property type="match status" value="1"/>
</dbReference>
<feature type="repeat" description="NHL" evidence="2">
    <location>
        <begin position="275"/>
        <end position="305"/>
    </location>
</feature>
<evidence type="ECO:0000313" key="5">
    <source>
        <dbReference type="Proteomes" id="UP000198757"/>
    </source>
</evidence>
<dbReference type="PROSITE" id="PS51125">
    <property type="entry name" value="NHL"/>
    <property type="match status" value="1"/>
</dbReference>
<dbReference type="Gene3D" id="2.120.10.30">
    <property type="entry name" value="TolB, C-terminal domain"/>
    <property type="match status" value="2"/>
</dbReference>
<accession>A0A1G6ZVA8</accession>
<name>A0A1G6ZVA8_NIADE</name>
<dbReference type="EMBL" id="FMZO01000019">
    <property type="protein sequence ID" value="SDE06167.1"/>
    <property type="molecule type" value="Genomic_DNA"/>
</dbReference>
<evidence type="ECO:0000259" key="3">
    <source>
        <dbReference type="Pfam" id="PF01833"/>
    </source>
</evidence>
<keyword evidence="1" id="KW-0677">Repeat</keyword>
<dbReference type="InterPro" id="IPR002909">
    <property type="entry name" value="IPT_dom"/>
</dbReference>
<reference evidence="5" key="1">
    <citation type="submission" date="2016-10" db="EMBL/GenBank/DDBJ databases">
        <authorList>
            <person name="Varghese N."/>
            <person name="Submissions S."/>
        </authorList>
    </citation>
    <scope>NUCLEOTIDE SEQUENCE [LARGE SCALE GENOMIC DNA]</scope>
    <source>
        <strain evidence="5">DSM 25811 / CCM 8410 / LMG 26954 / E90</strain>
    </source>
</reference>
<proteinExistence type="predicted"/>
<dbReference type="Proteomes" id="UP000198757">
    <property type="component" value="Unassembled WGS sequence"/>
</dbReference>
<dbReference type="Gene3D" id="2.40.10.500">
    <property type="match status" value="1"/>
</dbReference>
<dbReference type="SUPFAM" id="SSF81296">
    <property type="entry name" value="E set domains"/>
    <property type="match status" value="1"/>
</dbReference>
<evidence type="ECO:0000256" key="2">
    <source>
        <dbReference type="PROSITE-ProRule" id="PRU00504"/>
    </source>
</evidence>
<dbReference type="Gene3D" id="2.60.40.10">
    <property type="entry name" value="Immunoglobulins"/>
    <property type="match status" value="1"/>
</dbReference>
<protein>
    <submittedName>
        <fullName evidence="4">IPT/TIG domain-containing protein</fullName>
    </submittedName>
</protein>
<dbReference type="SUPFAM" id="SSF101898">
    <property type="entry name" value="NHL repeat"/>
    <property type="match status" value="1"/>
</dbReference>
<dbReference type="InterPro" id="IPR014756">
    <property type="entry name" value="Ig_E-set"/>
</dbReference>
<sequence>MKPIIKGLVVCMILMATACKKDTSFEHNGSAPITVDQFTPASGGAGTEVLLYGTNFSKNVSEVSVTVNGVKAYVEGTVEDRILIVIPQKAGSGKIEVTINGRSVASKADFNYLPSSVVSTLAGTGTAGFADGTGRLASFNFNARCGLDVDADGNLFVADPGNRRVRKITPDGTVTTVAGNGNYGYKEGKGEEAEFYLPFDVVTDPTTGNLYVSDPEAWTVRRITPDGTTSRVCWGEAWGLGIDKRNGMVYYANTSSGAIVQVRPDGSTKDIATGFTYPSDVTVDSQGNLYVVEHGKSVIWKLNADTWEPTLIAGQPDVTGLVNGIGAAAKFDMPWAITADRSNNLYIAGNGTWDGSGSNSNQCIRRIAAGTWEVSTYIGGSTAGFADGTGSAALFYAPTGVTVDKNGVVYVLDRNNQRVRKIITE</sequence>
<dbReference type="PROSITE" id="PS51257">
    <property type="entry name" value="PROKAR_LIPOPROTEIN"/>
    <property type="match status" value="1"/>
</dbReference>
<dbReference type="CDD" id="cd00603">
    <property type="entry name" value="IPT_PCSR"/>
    <property type="match status" value="1"/>
</dbReference>
<keyword evidence="5" id="KW-1185">Reference proteome</keyword>
<dbReference type="Pfam" id="PF01436">
    <property type="entry name" value="NHL"/>
    <property type="match status" value="1"/>
</dbReference>
<dbReference type="STRING" id="1285928.SAMN04487894_11968"/>
<dbReference type="Pfam" id="PF01833">
    <property type="entry name" value="TIG"/>
    <property type="match status" value="1"/>
</dbReference>
<dbReference type="AlphaFoldDB" id="A0A1G6ZVA8"/>
<dbReference type="InterPro" id="IPR001258">
    <property type="entry name" value="NHL_repeat"/>
</dbReference>
<organism evidence="4 5">
    <name type="scientific">Niabella drilacis (strain DSM 25811 / CCM 8410 / CCUG 62505 / LMG 26954 / E90)</name>
    <dbReference type="NCBI Taxonomy" id="1285928"/>
    <lineage>
        <taxon>Bacteria</taxon>
        <taxon>Pseudomonadati</taxon>
        <taxon>Bacteroidota</taxon>
        <taxon>Chitinophagia</taxon>
        <taxon>Chitinophagales</taxon>
        <taxon>Chitinophagaceae</taxon>
        <taxon>Niabella</taxon>
    </lineage>
</organism>
<evidence type="ECO:0000313" key="4">
    <source>
        <dbReference type="EMBL" id="SDE06167.1"/>
    </source>
</evidence>
<gene>
    <name evidence="4" type="ORF">SAMN04487894_11968</name>
</gene>
<dbReference type="InterPro" id="IPR011042">
    <property type="entry name" value="6-blade_b-propeller_TolB-like"/>
</dbReference>
<dbReference type="RefSeq" id="WP_176954523.1">
    <property type="nucleotide sequence ID" value="NZ_FMZO01000019.1"/>
</dbReference>
<dbReference type="PANTHER" id="PTHR13833:SF71">
    <property type="entry name" value="NHL DOMAIN-CONTAINING PROTEIN"/>
    <property type="match status" value="1"/>
</dbReference>